<dbReference type="GeneID" id="20213549"/>
<dbReference type="SUPFAM" id="SSF81321">
    <property type="entry name" value="Family A G protein-coupled receptor-like"/>
    <property type="match status" value="1"/>
</dbReference>
<reference evidence="9" key="1">
    <citation type="submission" date="2012-12" db="EMBL/GenBank/DDBJ databases">
        <authorList>
            <person name="Hellsten U."/>
            <person name="Grimwood J."/>
            <person name="Chapman J.A."/>
            <person name="Shapiro H."/>
            <person name="Aerts A."/>
            <person name="Otillar R.P."/>
            <person name="Terry A.Y."/>
            <person name="Boore J.L."/>
            <person name="Simakov O."/>
            <person name="Marletaz F."/>
            <person name="Cho S.-J."/>
            <person name="Edsinger-Gonzales E."/>
            <person name="Havlak P."/>
            <person name="Kuo D.-H."/>
            <person name="Larsson T."/>
            <person name="Lv J."/>
            <person name="Arendt D."/>
            <person name="Savage R."/>
            <person name="Osoegawa K."/>
            <person name="de Jong P."/>
            <person name="Lindberg D.R."/>
            <person name="Seaver E.C."/>
            <person name="Weisblat D.A."/>
            <person name="Putnam N.H."/>
            <person name="Grigoriev I.V."/>
            <person name="Rokhsar D.S."/>
        </authorList>
    </citation>
    <scope>NUCLEOTIDE SEQUENCE</scope>
</reference>
<evidence type="ECO:0000313" key="8">
    <source>
        <dbReference type="EnsemblMetazoa" id="HelroP63764"/>
    </source>
</evidence>
<evidence type="ECO:0000256" key="5">
    <source>
        <dbReference type="SAM" id="Phobius"/>
    </source>
</evidence>
<dbReference type="AlphaFoldDB" id="T1FXK1"/>
<dbReference type="RefSeq" id="XP_009009215.1">
    <property type="nucleotide sequence ID" value="XM_009010967.1"/>
</dbReference>
<reference evidence="7 9" key="2">
    <citation type="journal article" date="2013" name="Nature">
        <title>Insights into bilaterian evolution from three spiralian genomes.</title>
        <authorList>
            <person name="Simakov O."/>
            <person name="Marletaz F."/>
            <person name="Cho S.J."/>
            <person name="Edsinger-Gonzales E."/>
            <person name="Havlak P."/>
            <person name="Hellsten U."/>
            <person name="Kuo D.H."/>
            <person name="Larsson T."/>
            <person name="Lv J."/>
            <person name="Arendt D."/>
            <person name="Savage R."/>
            <person name="Osoegawa K."/>
            <person name="de Jong P."/>
            <person name="Grimwood J."/>
            <person name="Chapman J.A."/>
            <person name="Shapiro H."/>
            <person name="Aerts A."/>
            <person name="Otillar R.P."/>
            <person name="Terry A.Y."/>
            <person name="Boore J.L."/>
            <person name="Grigoriev I.V."/>
            <person name="Lindberg D.R."/>
            <person name="Seaver E.C."/>
            <person name="Weisblat D.A."/>
            <person name="Putnam N.H."/>
            <person name="Rokhsar D.S."/>
        </authorList>
    </citation>
    <scope>NUCLEOTIDE SEQUENCE</scope>
</reference>
<gene>
    <name evidence="8" type="primary">20213549</name>
    <name evidence="7" type="ORF">HELRODRAFT_63764</name>
</gene>
<feature type="transmembrane region" description="Helical" evidence="5">
    <location>
        <begin position="39"/>
        <end position="59"/>
    </location>
</feature>
<dbReference type="EMBL" id="AMQM01000178">
    <property type="status" value="NOT_ANNOTATED_CDS"/>
    <property type="molecule type" value="Genomic_DNA"/>
</dbReference>
<feature type="transmembrane region" description="Helical" evidence="5">
    <location>
        <begin position="6"/>
        <end position="27"/>
    </location>
</feature>
<evidence type="ECO:0000313" key="7">
    <source>
        <dbReference type="EMBL" id="ESO12495.1"/>
    </source>
</evidence>
<dbReference type="PANTHER" id="PTHR46641">
    <property type="entry name" value="FMRFAMIDE RECEPTOR-RELATED"/>
    <property type="match status" value="1"/>
</dbReference>
<dbReference type="EMBL" id="KB095811">
    <property type="protein sequence ID" value="ESO12495.1"/>
    <property type="molecule type" value="Genomic_DNA"/>
</dbReference>
<dbReference type="PROSITE" id="PS50262">
    <property type="entry name" value="G_PROTEIN_RECEP_F1_2"/>
    <property type="match status" value="1"/>
</dbReference>
<dbReference type="CTD" id="20213549"/>
<keyword evidence="9" id="KW-1185">Reference proteome</keyword>
<dbReference type="EnsemblMetazoa" id="HelroT63764">
    <property type="protein sequence ID" value="HelroP63764"/>
    <property type="gene ID" value="HelroG63764"/>
</dbReference>
<organism evidence="8 9">
    <name type="scientific">Helobdella robusta</name>
    <name type="common">Californian leech</name>
    <dbReference type="NCBI Taxonomy" id="6412"/>
    <lineage>
        <taxon>Eukaryota</taxon>
        <taxon>Metazoa</taxon>
        <taxon>Spiralia</taxon>
        <taxon>Lophotrochozoa</taxon>
        <taxon>Annelida</taxon>
        <taxon>Clitellata</taxon>
        <taxon>Hirudinea</taxon>
        <taxon>Rhynchobdellida</taxon>
        <taxon>Glossiphoniidae</taxon>
        <taxon>Helobdella</taxon>
    </lineage>
</organism>
<evidence type="ECO:0000259" key="6">
    <source>
        <dbReference type="PROSITE" id="PS50262"/>
    </source>
</evidence>
<feature type="transmembrane region" description="Helical" evidence="5">
    <location>
        <begin position="246"/>
        <end position="265"/>
    </location>
</feature>
<dbReference type="KEGG" id="hro:HELRODRAFT_63764"/>
<feature type="domain" description="G-protein coupled receptors family 1 profile" evidence="6">
    <location>
        <begin position="18"/>
        <end position="301"/>
    </location>
</feature>
<protein>
    <recommendedName>
        <fullName evidence="6">G-protein coupled receptors family 1 profile domain-containing protein</fullName>
    </recommendedName>
</protein>
<keyword evidence="4 5" id="KW-0472">Membrane</keyword>
<dbReference type="InterPro" id="IPR000276">
    <property type="entry name" value="GPCR_Rhodpsn"/>
</dbReference>
<dbReference type="GO" id="GO:0016020">
    <property type="term" value="C:membrane"/>
    <property type="evidence" value="ECO:0007669"/>
    <property type="project" value="UniProtKB-SubCell"/>
</dbReference>
<evidence type="ECO:0000256" key="3">
    <source>
        <dbReference type="ARBA" id="ARBA00022989"/>
    </source>
</evidence>
<evidence type="ECO:0000256" key="2">
    <source>
        <dbReference type="ARBA" id="ARBA00022692"/>
    </source>
</evidence>
<dbReference type="CDD" id="cd14978">
    <property type="entry name" value="7tmA_FMRFamide_R-like"/>
    <property type="match status" value="1"/>
</dbReference>
<dbReference type="HOGENOM" id="CLU_009579_24_7_1"/>
<feature type="transmembrane region" description="Helical" evidence="5">
    <location>
        <begin position="90"/>
        <end position="111"/>
    </location>
</feature>
<dbReference type="eggNOG" id="KOG3656">
    <property type="taxonomic scope" value="Eukaryota"/>
</dbReference>
<dbReference type="EMBL" id="AMQM01000179">
    <property type="status" value="NOT_ANNOTATED_CDS"/>
    <property type="molecule type" value="Genomic_DNA"/>
</dbReference>
<keyword evidence="2 5" id="KW-0812">Transmembrane</keyword>
<proteinExistence type="predicted"/>
<name>T1FXK1_HELRO</name>
<dbReference type="InterPro" id="IPR052954">
    <property type="entry name" value="GPCR-Ligand_Int"/>
</dbReference>
<keyword evidence="3 5" id="KW-1133">Transmembrane helix</keyword>
<accession>T1FXK1</accession>
<evidence type="ECO:0000256" key="4">
    <source>
        <dbReference type="ARBA" id="ARBA00023136"/>
    </source>
</evidence>
<feature type="transmembrane region" description="Helical" evidence="5">
    <location>
        <begin position="199"/>
        <end position="225"/>
    </location>
</feature>
<dbReference type="STRING" id="6412.T1FXK1"/>
<sequence length="360" mass="41098">YYLNGVVGMVVSVLGLVGNLMSGAVLTRRSMSHSSTYSYLTALAVTDFFFVLSTVFLQVTDSIPPSATELLSGTGPQHFLIYLHAYYFPYLHPTAFTLQVVSVWLTVIFTLDRYIMICHPFKSSKYCSVQSARRVIVVSIVCCFLFNLPKYFEYKTVFINNQTYDVINTSSTSFLSNFTIQIDVTEFGASSGFKTLYHFGFYLVFVSGLPFVVLFVCNMVLMFEVRSSYKRGLQLNSSERRRVDTNVMLIGVVVVFFFCQTPALFSNIDLSFLNECLPIFVLNEVANLMILTNSSINIVPYYFFGKKFREEFLQVVCCFNYSHSRHNSNNNNHCNNNNNNSRKNSNMDIQNCLKIDQDIE</sequence>
<dbReference type="Pfam" id="PF10324">
    <property type="entry name" value="7TM_GPCR_Srw"/>
    <property type="match status" value="1"/>
</dbReference>
<dbReference type="InParanoid" id="T1FXK1"/>
<dbReference type="PRINTS" id="PR00237">
    <property type="entry name" value="GPCRRHODOPSN"/>
</dbReference>
<dbReference type="Gene3D" id="1.20.1070.10">
    <property type="entry name" value="Rhodopsin 7-helix transmembrane proteins"/>
    <property type="match status" value="1"/>
</dbReference>
<feature type="transmembrane region" description="Helical" evidence="5">
    <location>
        <begin position="132"/>
        <end position="152"/>
    </location>
</feature>
<feature type="transmembrane region" description="Helical" evidence="5">
    <location>
        <begin position="285"/>
        <end position="304"/>
    </location>
</feature>
<dbReference type="InterPro" id="IPR017452">
    <property type="entry name" value="GPCR_Rhodpsn_7TM"/>
</dbReference>
<dbReference type="OrthoDB" id="10011262at2759"/>
<evidence type="ECO:0000256" key="1">
    <source>
        <dbReference type="ARBA" id="ARBA00004370"/>
    </source>
</evidence>
<dbReference type="InterPro" id="IPR019427">
    <property type="entry name" value="7TM_GPCR_serpentine_rcpt_Srw"/>
</dbReference>
<dbReference type="GO" id="GO:0008528">
    <property type="term" value="F:G protein-coupled peptide receptor activity"/>
    <property type="evidence" value="ECO:0007669"/>
    <property type="project" value="InterPro"/>
</dbReference>
<reference evidence="8" key="3">
    <citation type="submission" date="2015-06" db="UniProtKB">
        <authorList>
            <consortium name="EnsemblMetazoa"/>
        </authorList>
    </citation>
    <scope>IDENTIFICATION</scope>
</reference>
<evidence type="ECO:0000313" key="9">
    <source>
        <dbReference type="Proteomes" id="UP000015101"/>
    </source>
</evidence>
<comment type="subcellular location">
    <subcellularLocation>
        <location evidence="1">Membrane</location>
    </subcellularLocation>
</comment>
<dbReference type="Proteomes" id="UP000015101">
    <property type="component" value="Unassembled WGS sequence"/>
</dbReference>
<dbReference type="PANTHER" id="PTHR46641:SF2">
    <property type="entry name" value="FMRFAMIDE RECEPTOR"/>
    <property type="match status" value="1"/>
</dbReference>
<dbReference type="OMA" id="HEINGME"/>